<dbReference type="Gene3D" id="3.40.50.150">
    <property type="entry name" value="Vaccinia Virus protein VP39"/>
    <property type="match status" value="1"/>
</dbReference>
<sequence length="264" mass="30503">MGKNKLKKFRDMETIDFVFQYPFSVLDATGFPLRGQWHEEFFGNDNPIVLELGCGKGEYTVGLARRYKDKNFIGVDIKGSRMWTGATQARSEGLDNVAFLRTNIELIDRFFTPGEVSEIWITFPDPQMKKTRKRLTSTRFLDLYRRIAADNALIHLKSDSPFLYTYTRHLVRENGLPVITDTDDLYNCGIADDILNIRTFYEQQWLARGLSIKYINFKLPHEGELTEPDVEIPFDTYRSFSRGTLETMNLNAPEAKQPAESDTL</sequence>
<dbReference type="InterPro" id="IPR029063">
    <property type="entry name" value="SAM-dependent_MTases_sf"/>
</dbReference>
<reference evidence="8 9" key="1">
    <citation type="journal article" date="2016" name="Nat. Biotechnol.">
        <title>Measurement of bacterial replication rates in microbial communities.</title>
        <authorList>
            <person name="Brown C.T."/>
            <person name="Olm M.R."/>
            <person name="Thomas B.C."/>
            <person name="Banfield J.F."/>
        </authorList>
    </citation>
    <scope>NUCLEOTIDE SEQUENCE [LARGE SCALE GENOMIC DNA]</scope>
    <source>
        <strain evidence="8">45_41</strain>
    </source>
</reference>
<feature type="binding site" evidence="7">
    <location>
        <position position="76"/>
    </location>
    <ligand>
        <name>S-adenosyl-L-methionine</name>
        <dbReference type="ChEBI" id="CHEBI:59789"/>
    </ligand>
</feature>
<dbReference type="PANTHER" id="PTHR23417:SF14">
    <property type="entry name" value="PENTACOTRIPEPTIDE-REPEAT REGION OF PRORP DOMAIN-CONTAINING PROTEIN"/>
    <property type="match status" value="1"/>
</dbReference>
<keyword evidence="5 7" id="KW-0949">S-adenosyl-L-methionine</keyword>
<protein>
    <recommendedName>
        <fullName evidence="7">tRNA (guanine-N(7)-)-methyltransferase</fullName>
        <ecNumber evidence="7">2.1.1.33</ecNumber>
    </recommendedName>
    <alternativeName>
        <fullName evidence="7">tRNA (guanine(46)-N(7))-methyltransferase</fullName>
    </alternativeName>
    <alternativeName>
        <fullName evidence="7">tRNA(m7G46)-methyltransferase</fullName>
    </alternativeName>
</protein>
<evidence type="ECO:0000256" key="3">
    <source>
        <dbReference type="ARBA" id="ARBA00022603"/>
    </source>
</evidence>
<dbReference type="AlphaFoldDB" id="A0A1Q6I005"/>
<dbReference type="EMBL" id="MNQU01000235">
    <property type="protein sequence ID" value="OKZ32196.1"/>
    <property type="molecule type" value="Genomic_DNA"/>
</dbReference>
<comment type="pathway">
    <text evidence="7">tRNA modification; N(7)-methylguanine-tRNA biosynthesis.</text>
</comment>
<feature type="binding site" evidence="7">
    <location>
        <position position="51"/>
    </location>
    <ligand>
        <name>S-adenosyl-L-methionine</name>
        <dbReference type="ChEBI" id="CHEBI:59789"/>
    </ligand>
</feature>
<feature type="binding site" evidence="7">
    <location>
        <position position="129"/>
    </location>
    <ligand>
        <name>substrate</name>
    </ligand>
</feature>
<dbReference type="EC" id="2.1.1.33" evidence="7"/>
<organism evidence="8 9">
    <name type="scientific">Bacteroides uniformis</name>
    <dbReference type="NCBI Taxonomy" id="820"/>
    <lineage>
        <taxon>Bacteria</taxon>
        <taxon>Pseudomonadati</taxon>
        <taxon>Bacteroidota</taxon>
        <taxon>Bacteroidia</taxon>
        <taxon>Bacteroidales</taxon>
        <taxon>Bacteroidaceae</taxon>
        <taxon>Bacteroides</taxon>
    </lineage>
</organism>
<gene>
    <name evidence="7" type="primary">trmB</name>
    <name evidence="8" type="ORF">BHV79_10935</name>
</gene>
<feature type="binding site" evidence="7">
    <location>
        <begin position="199"/>
        <end position="202"/>
    </location>
    <ligand>
        <name>substrate</name>
    </ligand>
</feature>
<dbReference type="PANTHER" id="PTHR23417">
    <property type="entry name" value="3-DEOXY-D-MANNO-OCTULOSONIC-ACID TRANSFERASE/TRNA GUANINE-N 7 - -METHYLTRANSFERASE"/>
    <property type="match status" value="1"/>
</dbReference>
<evidence type="ECO:0000256" key="6">
    <source>
        <dbReference type="ARBA" id="ARBA00022694"/>
    </source>
</evidence>
<feature type="binding site" evidence="7">
    <location>
        <position position="103"/>
    </location>
    <ligand>
        <name>S-adenosyl-L-methionine</name>
        <dbReference type="ChEBI" id="CHEBI:59789"/>
    </ligand>
</feature>
<dbReference type="GO" id="GO:0008176">
    <property type="term" value="F:tRNA (guanine(46)-N7)-methyltransferase activity"/>
    <property type="evidence" value="ECO:0007669"/>
    <property type="project" value="UniProtKB-UniRule"/>
</dbReference>
<evidence type="ECO:0000256" key="2">
    <source>
        <dbReference type="ARBA" id="ARBA00003015"/>
    </source>
</evidence>
<comment type="catalytic activity">
    <reaction evidence="1 7">
        <text>guanosine(46) in tRNA + S-adenosyl-L-methionine = N(7)-methylguanosine(46) in tRNA + S-adenosyl-L-homocysteine</text>
        <dbReference type="Rhea" id="RHEA:42708"/>
        <dbReference type="Rhea" id="RHEA-COMP:10188"/>
        <dbReference type="Rhea" id="RHEA-COMP:10189"/>
        <dbReference type="ChEBI" id="CHEBI:57856"/>
        <dbReference type="ChEBI" id="CHEBI:59789"/>
        <dbReference type="ChEBI" id="CHEBI:74269"/>
        <dbReference type="ChEBI" id="CHEBI:74480"/>
        <dbReference type="EC" id="2.1.1.33"/>
    </reaction>
</comment>
<dbReference type="Pfam" id="PF02390">
    <property type="entry name" value="Methyltransf_4"/>
    <property type="match status" value="1"/>
</dbReference>
<dbReference type="NCBIfam" id="NF001080">
    <property type="entry name" value="PRK00121.2-2"/>
    <property type="match status" value="1"/>
</dbReference>
<name>A0A1Q6I005_BACUN</name>
<keyword evidence="6 7" id="KW-0819">tRNA processing</keyword>
<comment type="caution">
    <text evidence="7">Lacks conserved residue(s) required for the propagation of feature annotation.</text>
</comment>
<dbReference type="GO" id="GO:0043527">
    <property type="term" value="C:tRNA methyltransferase complex"/>
    <property type="evidence" value="ECO:0007669"/>
    <property type="project" value="TreeGrafter"/>
</dbReference>
<dbReference type="HAMAP" id="MF_01057">
    <property type="entry name" value="tRNA_methyltr_TrmB"/>
    <property type="match status" value="1"/>
</dbReference>
<dbReference type="UniPathway" id="UPA00989"/>
<evidence type="ECO:0000256" key="7">
    <source>
        <dbReference type="HAMAP-Rule" id="MF_01057"/>
    </source>
</evidence>
<comment type="function">
    <text evidence="2 7">Catalyzes the formation of N(7)-methylguanine at position 46 (m7G46) in tRNA.</text>
</comment>
<proteinExistence type="inferred from homology"/>
<accession>A0A1Q6I005</accession>
<evidence type="ECO:0000313" key="8">
    <source>
        <dbReference type="EMBL" id="OKZ32196.1"/>
    </source>
</evidence>
<evidence type="ECO:0000313" key="9">
    <source>
        <dbReference type="Proteomes" id="UP000186549"/>
    </source>
</evidence>
<feature type="binding site" evidence="7">
    <location>
        <position position="125"/>
    </location>
    <ligand>
        <name>S-adenosyl-L-methionine</name>
        <dbReference type="ChEBI" id="CHEBI:59789"/>
    </ligand>
</feature>
<dbReference type="Proteomes" id="UP000186549">
    <property type="component" value="Unassembled WGS sequence"/>
</dbReference>
<dbReference type="CDD" id="cd02440">
    <property type="entry name" value="AdoMet_MTases"/>
    <property type="match status" value="1"/>
</dbReference>
<comment type="similarity">
    <text evidence="7">Belongs to the class I-like SAM-binding methyltransferase superfamily. TrmB family.</text>
</comment>
<dbReference type="SUPFAM" id="SSF53335">
    <property type="entry name" value="S-adenosyl-L-methionine-dependent methyltransferases"/>
    <property type="match status" value="1"/>
</dbReference>
<evidence type="ECO:0000256" key="1">
    <source>
        <dbReference type="ARBA" id="ARBA00000142"/>
    </source>
</evidence>
<evidence type="ECO:0000256" key="4">
    <source>
        <dbReference type="ARBA" id="ARBA00022679"/>
    </source>
</evidence>
<evidence type="ECO:0000256" key="5">
    <source>
        <dbReference type="ARBA" id="ARBA00022691"/>
    </source>
</evidence>
<dbReference type="PROSITE" id="PS51625">
    <property type="entry name" value="SAM_MT_TRMB"/>
    <property type="match status" value="1"/>
</dbReference>
<keyword evidence="3 7" id="KW-0489">Methyltransferase</keyword>
<dbReference type="InterPro" id="IPR055361">
    <property type="entry name" value="tRNA_methyltr_TrmB_bact"/>
</dbReference>
<comment type="caution">
    <text evidence="8">The sequence shown here is derived from an EMBL/GenBank/DDBJ whole genome shotgun (WGS) entry which is preliminary data.</text>
</comment>
<keyword evidence="4 7" id="KW-0808">Transferase</keyword>
<dbReference type="InterPro" id="IPR003358">
    <property type="entry name" value="tRNA_(Gua-N-7)_MeTrfase_Trmb"/>
</dbReference>
<feature type="binding site" evidence="7">
    <location>
        <position position="159"/>
    </location>
    <ligand>
        <name>substrate</name>
    </ligand>
</feature>